<dbReference type="AlphaFoldDB" id="A0A0L0P0H3"/>
<dbReference type="Proteomes" id="UP000037122">
    <property type="component" value="Unassembled WGS sequence"/>
</dbReference>
<gene>
    <name evidence="1" type="ORF">QG37_03197</name>
</gene>
<organism evidence="1 2">
    <name type="scientific">Candidozyma auris</name>
    <name type="common">Yeast</name>
    <name type="synonym">Candida auris</name>
    <dbReference type="NCBI Taxonomy" id="498019"/>
    <lineage>
        <taxon>Eukaryota</taxon>
        <taxon>Fungi</taxon>
        <taxon>Dikarya</taxon>
        <taxon>Ascomycota</taxon>
        <taxon>Saccharomycotina</taxon>
        <taxon>Pichiomycetes</taxon>
        <taxon>Metschnikowiaceae</taxon>
        <taxon>Candidozyma</taxon>
    </lineage>
</organism>
<dbReference type="GO" id="GO:0005840">
    <property type="term" value="C:ribosome"/>
    <property type="evidence" value="ECO:0007669"/>
    <property type="project" value="UniProtKB-KW"/>
</dbReference>
<sequence length="155" mass="16736">MYKSPWARLVNETQDLTGNMLSSGLLVVHDTSRGGQDDVTKLSGRQQVVGPSLNVLDLHVESWRNDTTLVQSTGQLNNNLTRSVVVDVLKLTDVAVLLHNLEELDDHLGRRSDQHLTLAGLLGVVDGVQGVSQHGGSGHSGSLAMERVLEKGLKI</sequence>
<keyword evidence="1" id="KW-0687">Ribonucleoprotein</keyword>
<evidence type="ECO:0000313" key="1">
    <source>
        <dbReference type="EMBL" id="KND99778.1"/>
    </source>
</evidence>
<name>A0A0L0P0H3_CANAR</name>
<evidence type="ECO:0000313" key="2">
    <source>
        <dbReference type="Proteomes" id="UP000037122"/>
    </source>
</evidence>
<accession>A0A0L0P0H3</accession>
<comment type="caution">
    <text evidence="1">The sequence shown here is derived from an EMBL/GenBank/DDBJ whole genome shotgun (WGS) entry which is preliminary data.</text>
</comment>
<dbReference type="EMBL" id="LGST01000021">
    <property type="protein sequence ID" value="KND99778.1"/>
    <property type="molecule type" value="Genomic_DNA"/>
</dbReference>
<dbReference type="VEuPathDB" id="FungiDB:QG37_03197"/>
<keyword evidence="1" id="KW-0689">Ribosomal protein</keyword>
<proteinExistence type="predicted"/>
<reference evidence="2" key="1">
    <citation type="journal article" date="2015" name="BMC Genomics">
        <title>Draft genome of a commonly misdiagnosed multidrug resistant pathogen Candida auris.</title>
        <authorList>
            <person name="Chatterjee S."/>
            <person name="Alampalli S.V."/>
            <person name="Nageshan R.K."/>
            <person name="Chettiar S.T."/>
            <person name="Joshi S."/>
            <person name="Tatu U.S."/>
        </authorList>
    </citation>
    <scope>NUCLEOTIDE SEQUENCE [LARGE SCALE GENOMIC DNA]</scope>
    <source>
        <strain evidence="2">6684</strain>
    </source>
</reference>
<protein>
    <submittedName>
        <fullName evidence="1">40s ribosomal protein s22</fullName>
    </submittedName>
</protein>